<dbReference type="AlphaFoldDB" id="Q10NW8"/>
<evidence type="ECO:0000256" key="1">
    <source>
        <dbReference type="SAM" id="MobiDB-lite"/>
    </source>
</evidence>
<name>Q10NW8_ORYSJ</name>
<gene>
    <name evidence="2" type="ordered locus">LOC_Os03g15060</name>
</gene>
<dbReference type="EMBL" id="DP000009">
    <property type="protein sequence ID" value="ABF95038.1"/>
    <property type="molecule type" value="Genomic_DNA"/>
</dbReference>
<reference evidence="2" key="2">
    <citation type="submission" date="2006-06" db="EMBL/GenBank/DDBJ databases">
        <authorList>
            <person name="Buell R."/>
            <person name="Wing R.A."/>
            <person name="McCombie W.A."/>
            <person name="Ouyang S."/>
        </authorList>
    </citation>
    <scope>NUCLEOTIDE SEQUENCE</scope>
</reference>
<proteinExistence type="predicted"/>
<feature type="region of interest" description="Disordered" evidence="1">
    <location>
        <begin position="1"/>
        <end position="69"/>
    </location>
</feature>
<evidence type="ECO:0000313" key="2">
    <source>
        <dbReference type="EMBL" id="ABF95038.1"/>
    </source>
</evidence>
<sequence>MSVWGGRETDFGGGQGERAGGELVQSHDQRPRFGRKRLGPWMTSAVVGKKGKGRGKGGLDPCRNGKRRRERGSLVGSINNFGETSSSRYCPKSKGQGHAAATRPSRSCLESWRLVQVLELEAAEGIQLGTR</sequence>
<reference evidence="2" key="1">
    <citation type="journal article" date="2005" name="Genome Res.">
        <title>Sequence, annotation, and analysis of synteny between rice chromosome 3 and diverged grass species.</title>
        <authorList>
            <consortium name="Rice Chromosome 3 Sequencing Consortium"/>
            <person name="Buell C.R."/>
            <person name="Yuan Q."/>
            <person name="Ouyang S."/>
            <person name="Liu J."/>
            <person name="Zhu W."/>
            <person name="Wang A."/>
            <person name="Maiti R."/>
            <person name="Haas B."/>
            <person name="Wortman J."/>
            <person name="Pertea M."/>
            <person name="Jones K.M."/>
            <person name="Kim M."/>
            <person name="Overton L."/>
            <person name="Tsitrin T."/>
            <person name="Fadrosh D."/>
            <person name="Bera J."/>
            <person name="Weaver B."/>
            <person name="Jin S."/>
            <person name="Johri S."/>
            <person name="Reardon M."/>
            <person name="Webb K."/>
            <person name="Hill J."/>
            <person name="Moffat K."/>
            <person name="Tallon L."/>
            <person name="Van Aken S."/>
            <person name="Lewis M."/>
            <person name="Utterback T."/>
            <person name="Feldblyum T."/>
            <person name="Zismann V."/>
            <person name="Iobst S."/>
            <person name="Hsiao J."/>
            <person name="de Vazeille A.R."/>
            <person name="Salzberg S.L."/>
            <person name="White O."/>
            <person name="Fraser C."/>
            <person name="Yu Y."/>
            <person name="Kim H."/>
            <person name="Rambo T."/>
            <person name="Currie J."/>
            <person name="Collura K."/>
            <person name="Kernodle-Thompson S."/>
            <person name="Wei F."/>
            <person name="Kudrna K."/>
            <person name="Ammiraju J.S."/>
            <person name="Luo M."/>
            <person name="Goicoechea J.L."/>
            <person name="Wing R.A."/>
            <person name="Henry D."/>
            <person name="Oates R."/>
            <person name="Palmer M."/>
            <person name="Pries G."/>
            <person name="Saski C."/>
            <person name="Simmons J."/>
            <person name="Soderlund C."/>
            <person name="Nelson W."/>
            <person name="de la Bastide M."/>
            <person name="Spiegel L."/>
            <person name="Nascimento L."/>
            <person name="Huang E."/>
            <person name="Preston R."/>
            <person name="Zutavern T."/>
            <person name="Palmer L."/>
            <person name="O'Shaughnessy A."/>
            <person name="Dike S."/>
            <person name="McCombie W.R."/>
            <person name="Minx P."/>
            <person name="Cordum H."/>
            <person name="Wilson R."/>
            <person name="Jin W."/>
            <person name="Lee H.R."/>
            <person name="Jiang J."/>
            <person name="Jackson S."/>
        </authorList>
    </citation>
    <scope>NUCLEOTIDE SEQUENCE [LARGE SCALE GENOMIC DNA]</scope>
</reference>
<feature type="region of interest" description="Disordered" evidence="1">
    <location>
        <begin position="86"/>
        <end position="105"/>
    </location>
</feature>
<organism evidence="2">
    <name type="scientific">Oryza sativa subsp. japonica</name>
    <name type="common">Rice</name>
    <dbReference type="NCBI Taxonomy" id="39947"/>
    <lineage>
        <taxon>Eukaryota</taxon>
        <taxon>Viridiplantae</taxon>
        <taxon>Streptophyta</taxon>
        <taxon>Embryophyta</taxon>
        <taxon>Tracheophyta</taxon>
        <taxon>Spermatophyta</taxon>
        <taxon>Magnoliopsida</taxon>
        <taxon>Liliopsida</taxon>
        <taxon>Poales</taxon>
        <taxon>Poaceae</taxon>
        <taxon>BOP clade</taxon>
        <taxon>Oryzoideae</taxon>
        <taxon>Oryzeae</taxon>
        <taxon>Oryzinae</taxon>
        <taxon>Oryza</taxon>
        <taxon>Oryza sativa</taxon>
    </lineage>
</organism>
<protein>
    <submittedName>
        <fullName evidence="2">Uncharacterized protein</fullName>
    </submittedName>
</protein>
<accession>Q10NW8</accession>